<feature type="compositionally biased region" description="Basic residues" evidence="1">
    <location>
        <begin position="247"/>
        <end position="262"/>
    </location>
</feature>
<gene>
    <name evidence="2" type="ORF">AVDCRST_MAG49-163</name>
</gene>
<dbReference type="EMBL" id="CADCWG010000012">
    <property type="protein sequence ID" value="CAA9534528.1"/>
    <property type="molecule type" value="Genomic_DNA"/>
</dbReference>
<accession>A0A6J4TX26</accession>
<feature type="compositionally biased region" description="Basic residues" evidence="1">
    <location>
        <begin position="98"/>
        <end position="108"/>
    </location>
</feature>
<feature type="non-terminal residue" evidence="2">
    <location>
        <position position="262"/>
    </location>
</feature>
<dbReference type="AlphaFoldDB" id="A0A6J4TX26"/>
<organism evidence="2">
    <name type="scientific">uncultured Thermomicrobiales bacterium</name>
    <dbReference type="NCBI Taxonomy" id="1645740"/>
    <lineage>
        <taxon>Bacteria</taxon>
        <taxon>Pseudomonadati</taxon>
        <taxon>Thermomicrobiota</taxon>
        <taxon>Thermomicrobia</taxon>
        <taxon>Thermomicrobiales</taxon>
        <taxon>environmental samples</taxon>
    </lineage>
</organism>
<feature type="non-terminal residue" evidence="2">
    <location>
        <position position="1"/>
    </location>
</feature>
<name>A0A6J4TX26_9BACT</name>
<feature type="compositionally biased region" description="Basic residues" evidence="1">
    <location>
        <begin position="42"/>
        <end position="57"/>
    </location>
</feature>
<feature type="compositionally biased region" description="Basic residues" evidence="1">
    <location>
        <begin position="132"/>
        <end position="143"/>
    </location>
</feature>
<evidence type="ECO:0000313" key="2">
    <source>
        <dbReference type="EMBL" id="CAA9534528.1"/>
    </source>
</evidence>
<feature type="compositionally biased region" description="Low complexity" evidence="1">
    <location>
        <begin position="7"/>
        <end position="25"/>
    </location>
</feature>
<protein>
    <submittedName>
        <fullName evidence="2">Uncharacterized protein</fullName>
    </submittedName>
</protein>
<evidence type="ECO:0000256" key="1">
    <source>
        <dbReference type="SAM" id="MobiDB-lite"/>
    </source>
</evidence>
<feature type="region of interest" description="Disordered" evidence="1">
    <location>
        <begin position="1"/>
        <end position="262"/>
    </location>
</feature>
<reference evidence="2" key="1">
    <citation type="submission" date="2020-02" db="EMBL/GenBank/DDBJ databases">
        <authorList>
            <person name="Meier V. D."/>
        </authorList>
    </citation>
    <scope>NUCLEOTIDE SEQUENCE</scope>
    <source>
        <strain evidence="2">AVDCRST_MAG49</strain>
    </source>
</reference>
<feature type="compositionally biased region" description="Basic residues" evidence="1">
    <location>
        <begin position="64"/>
        <end position="75"/>
    </location>
</feature>
<sequence>DPHAAPRHAPASHPGRGPPRGLAARRGPRRVRGHVRDDGRARARLRAGRCPGRRHRRDPLPVVRRSRRQRTHPVHRQPPDRRPRRQHGGRARPGAGLRPRRGAHHRRPRLGEGDPLLAGAVRDLGGGDLPAQRRRLPRQRTRRRPDARPRQPHPPSGLRLRPRRDLRDRARGRSGRHGHRTGDRSPGRARRGGRHLRRPRRRRRRRVPGLPGPRWRDRRQRDPARRVARRRRLRPADRVTPGDWRPVRRPCRHAGRRPRPAM</sequence>
<proteinExistence type="predicted"/>
<feature type="compositionally biased region" description="Basic residues" evidence="1">
    <location>
        <begin position="187"/>
        <end position="207"/>
    </location>
</feature>